<organism evidence="1 2">
    <name type="scientific">Populus alba</name>
    <name type="common">White poplar</name>
    <dbReference type="NCBI Taxonomy" id="43335"/>
    <lineage>
        <taxon>Eukaryota</taxon>
        <taxon>Viridiplantae</taxon>
        <taxon>Streptophyta</taxon>
        <taxon>Embryophyta</taxon>
        <taxon>Tracheophyta</taxon>
        <taxon>Spermatophyta</taxon>
        <taxon>Magnoliopsida</taxon>
        <taxon>eudicotyledons</taxon>
        <taxon>Gunneridae</taxon>
        <taxon>Pentapetalae</taxon>
        <taxon>rosids</taxon>
        <taxon>fabids</taxon>
        <taxon>Malpighiales</taxon>
        <taxon>Salicaceae</taxon>
        <taxon>Saliceae</taxon>
        <taxon>Populus</taxon>
    </lineage>
</organism>
<proteinExistence type="predicted"/>
<sequence>MSSSTSSYEENNAKEYKFMMKQKQGAPTVTVLADQQRKESKTISAAGMPPFVLAWLASNCHFTAFDFPNLNLPFDPWSPTFRCLPSTCNN</sequence>
<name>A0ACC4B1H6_POPAL</name>
<dbReference type="EMBL" id="RCHU02000014">
    <property type="protein sequence ID" value="KAL3572368.1"/>
    <property type="molecule type" value="Genomic_DNA"/>
</dbReference>
<protein>
    <submittedName>
        <fullName evidence="1">Uncharacterized protein</fullName>
    </submittedName>
</protein>
<keyword evidence="2" id="KW-1185">Reference proteome</keyword>
<comment type="caution">
    <text evidence="1">The sequence shown here is derived from an EMBL/GenBank/DDBJ whole genome shotgun (WGS) entry which is preliminary data.</text>
</comment>
<reference evidence="1 2" key="1">
    <citation type="journal article" date="2024" name="Plant Biotechnol. J.">
        <title>Genome and CRISPR/Cas9 system of a widespread forest tree (Populus alba) in the world.</title>
        <authorList>
            <person name="Liu Y.J."/>
            <person name="Jiang P.F."/>
            <person name="Han X.M."/>
            <person name="Li X.Y."/>
            <person name="Wang H.M."/>
            <person name="Wang Y.J."/>
            <person name="Wang X.X."/>
            <person name="Zeng Q.Y."/>
        </authorList>
    </citation>
    <scope>NUCLEOTIDE SEQUENCE [LARGE SCALE GENOMIC DNA]</scope>
    <source>
        <strain evidence="2">cv. PAL-ZL1</strain>
    </source>
</reference>
<evidence type="ECO:0000313" key="2">
    <source>
        <dbReference type="Proteomes" id="UP000309997"/>
    </source>
</evidence>
<accession>A0ACC4B1H6</accession>
<evidence type="ECO:0000313" key="1">
    <source>
        <dbReference type="EMBL" id="KAL3572368.1"/>
    </source>
</evidence>
<dbReference type="Proteomes" id="UP000309997">
    <property type="component" value="Unassembled WGS sequence"/>
</dbReference>
<gene>
    <name evidence="1" type="ORF">D5086_026272</name>
</gene>